<dbReference type="Pfam" id="PF16188">
    <property type="entry name" value="Peptidase_M24_C"/>
    <property type="match status" value="1"/>
</dbReference>
<dbReference type="Proteomes" id="UP000323300">
    <property type="component" value="Unassembled WGS sequence"/>
</dbReference>
<dbReference type="Gene3D" id="3.40.350.10">
    <property type="entry name" value="Creatinase/prolidase N-terminal domain"/>
    <property type="match status" value="2"/>
</dbReference>
<sequence length="609" mass="66473">MFQTFDAKSDPTLNPPRIAALREWLAANNLDGFLVPRADEHQGEYVAARSERLRWLTGFTGSAGVALIMRDRAYIFVDGRYQLQVRGEVDMSIFTVENLIETPPPVWMRDNLGKGARIGFDPWLHTVGDVKALKASAEKVGAALVPLQRNPIDILWTDQPKPPLAPVEIHPNALAGEIAKDKLARLAAGLSKEGATHAVLTDPSSVAWTFNIRGNDVPHTPLALGFAILAAEGPHLLFMDKRKLPRETEAYLTQLTDLYQPGALEAELTRLAKSGARIALDSALAADRLRMLIEDNGGSVVAATDPARLPRATKNQAEIAGARAAHRRDAAAVIKLLCWLDRQPAGSLDEITVVTKLEESRATVGRETQMPLRDVSFDTISGAGPNGAIMHYRVSRQSNRKINAGELFLLDSGAQYQDGTTDITRTMAIGTPTDEMRERFTIVLKGMIAISILRFPAGTRGQDIDAFARIAHWKAGLDFAHGTGHGVGSYLSVHEGPQRIAKTGTEKLLEGMMLSNEPGYYKEGHYGIRIENLILVTPAQQISGGDIAMHGFETLTLVPIDRRLVRSDLLSPEELAWLNAYHARVMDEIAPMVGGEELKWLEAATAPIG</sequence>
<dbReference type="Pfam" id="PF00557">
    <property type="entry name" value="Peptidase_M24"/>
    <property type="match status" value="1"/>
</dbReference>
<comment type="similarity">
    <text evidence="1">Belongs to the peptidase M24B family.</text>
</comment>
<dbReference type="SUPFAM" id="SSF53092">
    <property type="entry name" value="Creatinase/prolidase N-terminal domain"/>
    <property type="match status" value="1"/>
</dbReference>
<feature type="domain" description="Peptidase M24" evidence="4">
    <location>
        <begin position="322"/>
        <end position="537"/>
    </location>
</feature>
<keyword evidence="7" id="KW-0645">Protease</keyword>
<dbReference type="InterPro" id="IPR000994">
    <property type="entry name" value="Pept_M24"/>
</dbReference>
<dbReference type="AlphaFoldDB" id="A0A1I3VDC2"/>
<dbReference type="InterPro" id="IPR050422">
    <property type="entry name" value="X-Pro_aminopeptidase_P"/>
</dbReference>
<protein>
    <submittedName>
        <fullName evidence="7">Xaa-Pro aminopeptidase</fullName>
    </submittedName>
</protein>
<evidence type="ECO:0000259" key="5">
    <source>
        <dbReference type="Pfam" id="PF01321"/>
    </source>
</evidence>
<dbReference type="SUPFAM" id="SSF55920">
    <property type="entry name" value="Creatinase/aminopeptidase"/>
    <property type="match status" value="1"/>
</dbReference>
<dbReference type="InterPro" id="IPR000587">
    <property type="entry name" value="Creatinase_N"/>
</dbReference>
<evidence type="ECO:0000259" key="4">
    <source>
        <dbReference type="Pfam" id="PF00557"/>
    </source>
</evidence>
<keyword evidence="2" id="KW-0479">Metal-binding</keyword>
<dbReference type="PANTHER" id="PTHR43763">
    <property type="entry name" value="XAA-PRO AMINOPEPTIDASE 1"/>
    <property type="match status" value="1"/>
</dbReference>
<dbReference type="InterPro" id="IPR036005">
    <property type="entry name" value="Creatinase/aminopeptidase-like"/>
</dbReference>
<accession>A0A1I3VDC2</accession>
<reference evidence="7 8" key="1">
    <citation type="submission" date="2016-10" db="EMBL/GenBank/DDBJ databases">
        <authorList>
            <person name="Varghese N."/>
            <person name="Submissions S."/>
        </authorList>
    </citation>
    <scope>NUCLEOTIDE SEQUENCE [LARGE SCALE GENOMIC DNA]</scope>
    <source>
        <strain evidence="7 8">DSM 21822</strain>
    </source>
</reference>
<dbReference type="PANTHER" id="PTHR43763:SF6">
    <property type="entry name" value="XAA-PRO AMINOPEPTIDASE 1"/>
    <property type="match status" value="1"/>
</dbReference>
<dbReference type="GO" id="GO:0046872">
    <property type="term" value="F:metal ion binding"/>
    <property type="evidence" value="ECO:0007669"/>
    <property type="project" value="UniProtKB-KW"/>
</dbReference>
<feature type="domain" description="Peptidase M24 C-terminal" evidence="6">
    <location>
        <begin position="549"/>
        <end position="608"/>
    </location>
</feature>
<proteinExistence type="inferred from homology"/>
<evidence type="ECO:0000256" key="2">
    <source>
        <dbReference type="ARBA" id="ARBA00022723"/>
    </source>
</evidence>
<keyword evidence="7" id="KW-0031">Aminopeptidase</keyword>
<dbReference type="FunFam" id="3.90.230.10:FF:000009">
    <property type="entry name" value="xaa-Pro aminopeptidase 2"/>
    <property type="match status" value="1"/>
</dbReference>
<dbReference type="Gene3D" id="3.90.230.10">
    <property type="entry name" value="Creatinase/methionine aminopeptidase superfamily"/>
    <property type="match status" value="1"/>
</dbReference>
<dbReference type="InterPro" id="IPR032416">
    <property type="entry name" value="Peptidase_M24_C"/>
</dbReference>
<name>A0A1I3VDC2_9HYPH</name>
<evidence type="ECO:0000313" key="7">
    <source>
        <dbReference type="EMBL" id="SFJ93150.1"/>
    </source>
</evidence>
<gene>
    <name evidence="7" type="ORF">SAMN04488498_101368</name>
</gene>
<evidence type="ECO:0000256" key="1">
    <source>
        <dbReference type="ARBA" id="ARBA00008766"/>
    </source>
</evidence>
<evidence type="ECO:0000313" key="8">
    <source>
        <dbReference type="Proteomes" id="UP000323300"/>
    </source>
</evidence>
<dbReference type="Pfam" id="PF01321">
    <property type="entry name" value="Creatinase_N"/>
    <property type="match status" value="1"/>
</dbReference>
<dbReference type="Pfam" id="PF16189">
    <property type="entry name" value="Creatinase_N_2"/>
    <property type="match status" value="1"/>
</dbReference>
<dbReference type="InterPro" id="IPR029149">
    <property type="entry name" value="Creatin/AminoP/Spt16_N"/>
</dbReference>
<keyword evidence="3" id="KW-0378">Hydrolase</keyword>
<dbReference type="GO" id="GO:0070006">
    <property type="term" value="F:metalloaminopeptidase activity"/>
    <property type="evidence" value="ECO:0007669"/>
    <property type="project" value="InterPro"/>
</dbReference>
<feature type="domain" description="Creatinase N-terminal" evidence="5">
    <location>
        <begin position="17"/>
        <end position="147"/>
    </location>
</feature>
<evidence type="ECO:0000256" key="3">
    <source>
        <dbReference type="ARBA" id="ARBA00022801"/>
    </source>
</evidence>
<dbReference type="GO" id="GO:0005737">
    <property type="term" value="C:cytoplasm"/>
    <property type="evidence" value="ECO:0007669"/>
    <property type="project" value="UniProtKB-ARBA"/>
</dbReference>
<evidence type="ECO:0000259" key="6">
    <source>
        <dbReference type="Pfam" id="PF16188"/>
    </source>
</evidence>
<dbReference type="OrthoDB" id="9806388at2"/>
<dbReference type="CDD" id="cd01085">
    <property type="entry name" value="APP"/>
    <property type="match status" value="1"/>
</dbReference>
<keyword evidence="8" id="KW-1185">Reference proteome</keyword>
<dbReference type="InterPro" id="IPR033740">
    <property type="entry name" value="Pept_M24B"/>
</dbReference>
<organism evidence="7 8">
    <name type="scientific">Neomesorhizobium albiziae</name>
    <dbReference type="NCBI Taxonomy" id="335020"/>
    <lineage>
        <taxon>Bacteria</taxon>
        <taxon>Pseudomonadati</taxon>
        <taxon>Pseudomonadota</taxon>
        <taxon>Alphaproteobacteria</taxon>
        <taxon>Hyphomicrobiales</taxon>
        <taxon>Phyllobacteriaceae</taxon>
        <taxon>Neomesorhizobium</taxon>
    </lineage>
</organism>
<dbReference type="EMBL" id="FOSL01000001">
    <property type="protein sequence ID" value="SFJ93150.1"/>
    <property type="molecule type" value="Genomic_DNA"/>
</dbReference>
<dbReference type="RefSeq" id="WP_149757666.1">
    <property type="nucleotide sequence ID" value="NZ_BSPE01000002.1"/>
</dbReference>